<keyword evidence="4" id="KW-0472">Membrane</keyword>
<feature type="coiled-coil region" evidence="5">
    <location>
        <begin position="342"/>
        <end position="369"/>
    </location>
</feature>
<comment type="subcellular location">
    <subcellularLocation>
        <location evidence="1">Endomembrane system</location>
    </subcellularLocation>
</comment>
<keyword evidence="5" id="KW-0175">Coiled coil</keyword>
<evidence type="ECO:0000256" key="2">
    <source>
        <dbReference type="ARBA" id="ARBA00022553"/>
    </source>
</evidence>
<dbReference type="SMART" id="SM00150">
    <property type="entry name" value="SPEC"/>
    <property type="match status" value="2"/>
</dbReference>
<accession>A0A0B7ATK7</accession>
<evidence type="ECO:0000313" key="6">
    <source>
        <dbReference type="EMBL" id="CEK84198.1"/>
    </source>
</evidence>
<name>A0A0B7ATK7_9EUPU</name>
<protein>
    <submittedName>
        <fullName evidence="6">Uncharacterized protein</fullName>
    </submittedName>
</protein>
<dbReference type="AlphaFoldDB" id="A0A0B7ATK7"/>
<dbReference type="EMBL" id="HACG01037333">
    <property type="protein sequence ID" value="CEK84198.1"/>
    <property type="molecule type" value="Transcribed_RNA"/>
</dbReference>
<evidence type="ECO:0000256" key="5">
    <source>
        <dbReference type="SAM" id="Coils"/>
    </source>
</evidence>
<feature type="non-terminal residue" evidence="6">
    <location>
        <position position="381"/>
    </location>
</feature>
<evidence type="ECO:0000256" key="4">
    <source>
        <dbReference type="ARBA" id="ARBA00023136"/>
    </source>
</evidence>
<organism evidence="6">
    <name type="scientific">Arion vulgaris</name>
    <dbReference type="NCBI Taxonomy" id="1028688"/>
    <lineage>
        <taxon>Eukaryota</taxon>
        <taxon>Metazoa</taxon>
        <taxon>Spiralia</taxon>
        <taxon>Lophotrochozoa</taxon>
        <taxon>Mollusca</taxon>
        <taxon>Gastropoda</taxon>
        <taxon>Heterobranchia</taxon>
        <taxon>Euthyneura</taxon>
        <taxon>Panpulmonata</taxon>
        <taxon>Eupulmonata</taxon>
        <taxon>Stylommatophora</taxon>
        <taxon>Helicina</taxon>
        <taxon>Arionoidea</taxon>
        <taxon>Arionidae</taxon>
        <taxon>Arion</taxon>
    </lineage>
</organism>
<keyword evidence="2" id="KW-0597">Phosphoprotein</keyword>
<gene>
    <name evidence="6" type="primary">ORF141270</name>
</gene>
<dbReference type="PANTHER" id="PTHR14514:SF2">
    <property type="entry name" value="A-KINASE ANCHOR PROTEIN 6"/>
    <property type="match status" value="1"/>
</dbReference>
<keyword evidence="3" id="KW-0677">Repeat</keyword>
<dbReference type="PANTHER" id="PTHR14514">
    <property type="entry name" value="PKA ANCHORING PROTEIN"/>
    <property type="match status" value="1"/>
</dbReference>
<reference evidence="6" key="1">
    <citation type="submission" date="2014-12" db="EMBL/GenBank/DDBJ databases">
        <title>Insight into the proteome of Arion vulgaris.</title>
        <authorList>
            <person name="Aradska J."/>
            <person name="Bulat T."/>
            <person name="Smidak R."/>
            <person name="Sarate P."/>
            <person name="Gangsoo J."/>
            <person name="Sialana F."/>
            <person name="Bilban M."/>
            <person name="Lubec G."/>
        </authorList>
    </citation>
    <scope>NUCLEOTIDE SEQUENCE</scope>
    <source>
        <tissue evidence="6">Skin</tissue>
    </source>
</reference>
<feature type="coiled-coil region" evidence="5">
    <location>
        <begin position="155"/>
        <end position="189"/>
    </location>
</feature>
<dbReference type="SUPFAM" id="SSF46966">
    <property type="entry name" value="Spectrin repeat"/>
    <property type="match status" value="2"/>
</dbReference>
<feature type="non-terminal residue" evidence="6">
    <location>
        <position position="1"/>
    </location>
</feature>
<dbReference type="Gene3D" id="1.20.58.60">
    <property type="match status" value="2"/>
</dbReference>
<evidence type="ECO:0000256" key="1">
    <source>
        <dbReference type="ARBA" id="ARBA00004308"/>
    </source>
</evidence>
<proteinExistence type="predicted"/>
<evidence type="ECO:0000256" key="3">
    <source>
        <dbReference type="ARBA" id="ARBA00022737"/>
    </source>
</evidence>
<dbReference type="InterPro" id="IPR018159">
    <property type="entry name" value="Spectrin/alpha-actinin"/>
</dbReference>
<sequence length="381" mass="43797">QMPRPVVTGDSLTTIQDKYTNYRRLQSELAGEKNTLYEVVNEGKQILHSINCPALEATITDFADRWISINADITRELKRSETQVDQVSVFETDAAILSSWLNTAKLRLAGLIQPEDLHNIRAIRSGAEEILEFHKEMNNQIDLKNKVINTGTQLLKNKNCDVTGISNQLREYEEQWTQLESQLSKTQDHLHKAQRTVLPSHQALTELSILVDKVNTSLKFDAGKRTNSVSEIEIMMTNCKEYKIELASKQMLLDFVNQQELALQSDEREVANEKLEFSDTLGELNKEWKKVVTDVTDRLIVLEGIQNKWKEYENSLKKLQDWLHIQNKKIQQYKLIGHEVGVQHTMEELKAMKQQLQTKQTDLNSLKNLGSDLIEFGHDSP</sequence>